<keyword evidence="5 8" id="KW-1133">Transmembrane helix</keyword>
<comment type="subcellular location">
    <subcellularLocation>
        <location evidence="1">Endomembrane system</location>
        <topology evidence="1">Multi-pass membrane protein</topology>
    </subcellularLocation>
</comment>
<dbReference type="EMBL" id="KE145360">
    <property type="protein sequence ID" value="EPE31788.1"/>
    <property type="molecule type" value="Genomic_DNA"/>
</dbReference>
<dbReference type="Proteomes" id="UP000016922">
    <property type="component" value="Unassembled WGS sequence"/>
</dbReference>
<keyword evidence="3" id="KW-0813">Transport</keyword>
<dbReference type="eggNOG" id="KOG0254">
    <property type="taxonomic scope" value="Eukaryota"/>
</dbReference>
<dbReference type="Pfam" id="PF07690">
    <property type="entry name" value="MFS_1"/>
    <property type="match status" value="1"/>
</dbReference>
<feature type="transmembrane region" description="Helical" evidence="8">
    <location>
        <begin position="419"/>
        <end position="439"/>
    </location>
</feature>
<gene>
    <name evidence="10" type="ORF">GLAREA_11870</name>
</gene>
<evidence type="ECO:0000256" key="7">
    <source>
        <dbReference type="SAM" id="MobiDB-lite"/>
    </source>
</evidence>
<feature type="compositionally biased region" description="Basic and acidic residues" evidence="7">
    <location>
        <begin position="51"/>
        <end position="60"/>
    </location>
</feature>
<feature type="domain" description="Major facilitator superfamily (MFS) profile" evidence="9">
    <location>
        <begin position="91"/>
        <end position="579"/>
    </location>
</feature>
<dbReference type="FunFam" id="1.20.1720.10:FF:000013">
    <property type="entry name" value="Related to multidrug resistance proteins"/>
    <property type="match status" value="1"/>
</dbReference>
<keyword evidence="4 8" id="KW-0812">Transmembrane</keyword>
<dbReference type="GO" id="GO:0015174">
    <property type="term" value="F:basic amino acid transmembrane transporter activity"/>
    <property type="evidence" value="ECO:0007669"/>
    <property type="project" value="TreeGrafter"/>
</dbReference>
<dbReference type="Gene3D" id="1.20.1720.10">
    <property type="entry name" value="Multidrug resistance protein D"/>
    <property type="match status" value="1"/>
</dbReference>
<dbReference type="GO" id="GO:0000329">
    <property type="term" value="C:fungal-type vacuole membrane"/>
    <property type="evidence" value="ECO:0007669"/>
    <property type="project" value="TreeGrafter"/>
</dbReference>
<dbReference type="CDD" id="cd17502">
    <property type="entry name" value="MFS_Azr1_MDR_like"/>
    <property type="match status" value="1"/>
</dbReference>
<comment type="similarity">
    <text evidence="2">Belongs to the major facilitator superfamily.</text>
</comment>
<feature type="region of interest" description="Disordered" evidence="7">
    <location>
        <begin position="1"/>
        <end position="75"/>
    </location>
</feature>
<evidence type="ECO:0000256" key="4">
    <source>
        <dbReference type="ARBA" id="ARBA00022692"/>
    </source>
</evidence>
<keyword evidence="6 8" id="KW-0472">Membrane</keyword>
<evidence type="ECO:0000256" key="5">
    <source>
        <dbReference type="ARBA" id="ARBA00022989"/>
    </source>
</evidence>
<evidence type="ECO:0000256" key="2">
    <source>
        <dbReference type="ARBA" id="ARBA00008335"/>
    </source>
</evidence>
<evidence type="ECO:0000256" key="6">
    <source>
        <dbReference type="ARBA" id="ARBA00023136"/>
    </source>
</evidence>
<protein>
    <submittedName>
        <fullName evidence="10">MFS general substrate transporter</fullName>
    </submittedName>
</protein>
<evidence type="ECO:0000256" key="1">
    <source>
        <dbReference type="ARBA" id="ARBA00004127"/>
    </source>
</evidence>
<feature type="transmembrane region" description="Helical" evidence="8">
    <location>
        <begin position="181"/>
        <end position="205"/>
    </location>
</feature>
<dbReference type="PANTHER" id="PTHR23501">
    <property type="entry name" value="MAJOR FACILITATOR SUPERFAMILY"/>
    <property type="match status" value="1"/>
</dbReference>
<dbReference type="Gene3D" id="1.20.1250.20">
    <property type="entry name" value="MFS general substrate transporter like domains"/>
    <property type="match status" value="1"/>
</dbReference>
<dbReference type="OMA" id="QAFSYTF"/>
<accession>S3DZS5</accession>
<dbReference type="PANTHER" id="PTHR23501:SF84">
    <property type="entry name" value="VACUOLAR MEMBRANE AMINO ACID UPTAKE TRANSPORTER FNX2"/>
    <property type="match status" value="1"/>
</dbReference>
<feature type="compositionally biased region" description="Polar residues" evidence="7">
    <location>
        <begin position="31"/>
        <end position="50"/>
    </location>
</feature>
<dbReference type="KEGG" id="glz:GLAREA_11870"/>
<feature type="transmembrane region" description="Helical" evidence="8">
    <location>
        <begin position="126"/>
        <end position="144"/>
    </location>
</feature>
<keyword evidence="11" id="KW-1185">Reference proteome</keyword>
<dbReference type="GeneID" id="19470911"/>
<dbReference type="InterPro" id="IPR036259">
    <property type="entry name" value="MFS_trans_sf"/>
</dbReference>
<evidence type="ECO:0000313" key="11">
    <source>
        <dbReference type="Proteomes" id="UP000016922"/>
    </source>
</evidence>
<feature type="transmembrane region" description="Helical" evidence="8">
    <location>
        <begin position="156"/>
        <end position="175"/>
    </location>
</feature>
<feature type="transmembrane region" description="Helical" evidence="8">
    <location>
        <begin position="283"/>
        <end position="300"/>
    </location>
</feature>
<dbReference type="InterPro" id="IPR011701">
    <property type="entry name" value="MFS"/>
</dbReference>
<dbReference type="GO" id="GO:0046943">
    <property type="term" value="F:carboxylic acid transmembrane transporter activity"/>
    <property type="evidence" value="ECO:0007669"/>
    <property type="project" value="UniProtKB-ARBA"/>
</dbReference>
<feature type="transmembrane region" description="Helical" evidence="8">
    <location>
        <begin position="242"/>
        <end position="263"/>
    </location>
</feature>
<dbReference type="AlphaFoldDB" id="S3DZS5"/>
<dbReference type="GO" id="GO:0012505">
    <property type="term" value="C:endomembrane system"/>
    <property type="evidence" value="ECO:0007669"/>
    <property type="project" value="UniProtKB-SubCell"/>
</dbReference>
<feature type="transmembrane region" description="Helical" evidence="8">
    <location>
        <begin position="390"/>
        <end position="407"/>
    </location>
</feature>
<evidence type="ECO:0000256" key="8">
    <source>
        <dbReference type="SAM" id="Phobius"/>
    </source>
</evidence>
<evidence type="ECO:0000256" key="3">
    <source>
        <dbReference type="ARBA" id="ARBA00022448"/>
    </source>
</evidence>
<reference evidence="10 11" key="1">
    <citation type="journal article" date="2013" name="BMC Genomics">
        <title>Genomics-driven discovery of the pneumocandin biosynthetic gene cluster in the fungus Glarea lozoyensis.</title>
        <authorList>
            <person name="Chen L."/>
            <person name="Yue Q."/>
            <person name="Zhang X."/>
            <person name="Xiang M."/>
            <person name="Wang C."/>
            <person name="Li S."/>
            <person name="Che Y."/>
            <person name="Ortiz-Lopez F.J."/>
            <person name="Bills G.F."/>
            <person name="Liu X."/>
            <person name="An Z."/>
        </authorList>
    </citation>
    <scope>NUCLEOTIDE SEQUENCE [LARGE SCALE GENOMIC DNA]</scope>
    <source>
        <strain evidence="11">ATCC 20868 / MF5171</strain>
    </source>
</reference>
<name>S3DZS5_GLAL2</name>
<feature type="transmembrane region" description="Helical" evidence="8">
    <location>
        <begin position="553"/>
        <end position="575"/>
    </location>
</feature>
<dbReference type="RefSeq" id="XP_008080843.1">
    <property type="nucleotide sequence ID" value="XM_008082652.1"/>
</dbReference>
<feature type="transmembrane region" description="Helical" evidence="8">
    <location>
        <begin position="90"/>
        <end position="114"/>
    </location>
</feature>
<feature type="compositionally biased region" description="Polar residues" evidence="7">
    <location>
        <begin position="11"/>
        <end position="22"/>
    </location>
</feature>
<dbReference type="PROSITE" id="PS50850">
    <property type="entry name" value="MFS"/>
    <property type="match status" value="1"/>
</dbReference>
<organism evidence="10 11">
    <name type="scientific">Glarea lozoyensis (strain ATCC 20868 / MF5171)</name>
    <dbReference type="NCBI Taxonomy" id="1116229"/>
    <lineage>
        <taxon>Eukaryota</taxon>
        <taxon>Fungi</taxon>
        <taxon>Dikarya</taxon>
        <taxon>Ascomycota</taxon>
        <taxon>Pezizomycotina</taxon>
        <taxon>Leotiomycetes</taxon>
        <taxon>Helotiales</taxon>
        <taxon>Helotiaceae</taxon>
        <taxon>Glarea</taxon>
    </lineage>
</organism>
<feature type="transmembrane region" description="Helical" evidence="8">
    <location>
        <begin position="312"/>
        <end position="330"/>
    </location>
</feature>
<evidence type="ECO:0000259" key="9">
    <source>
        <dbReference type="PROSITE" id="PS50850"/>
    </source>
</evidence>
<sequence length="582" mass="61937">MAASTVAAPGNANSEPNETTSLLARRDSKSDSLSSINDNPTAITTPGSGSHDSKSDRGSVEGDNVEAGESREPVNPLFEGNPEMLAKMHLLFPAIALGVLLSAADQTLVVSSYAKMGSDLNALNNTSWIATAYFLTLTSFQPLYGKLSDIFGRKTALLSAYTIFGTGCLFCGLARSLNELVAARAFAGIGGGGLLTVSSIILSDIVPLRTRGSWQGYVNLVYAAGASAGGPLGGILSDSIGWRWAFLIQGPLCIIAITAVTVFLNLPKPDASHWLTKLRKIDFLGAFTLVFAVFCLLVGMDRGSNVSWTSKTAIIFCATSLPLFVLFVFIEMKIASFPFAPGHIIFHRSLVASYLTNYFGLAANMGVFFYSPLYMQAVDGLSATAAGVRLIPVMIFMVSGSLFGGLYMQKTGRYYKLTISSILIGLFGACVTFSCSGFLTSSTPGITVGLCISCFGVSSAITTTLLSVLANADPADQAIATACTYLFRSLGSVTGVSIAATVVQQRLRVELRNRLENGKEADEIVEHVRQSLDFIKTLEPGVRVIVRKCYQSATNACFALSILVMCFALTASLFIKEKKLSR</sequence>
<feature type="transmembrane region" description="Helical" evidence="8">
    <location>
        <begin position="217"/>
        <end position="236"/>
    </location>
</feature>
<evidence type="ECO:0000313" key="10">
    <source>
        <dbReference type="EMBL" id="EPE31788.1"/>
    </source>
</evidence>
<dbReference type="SUPFAM" id="SSF103473">
    <property type="entry name" value="MFS general substrate transporter"/>
    <property type="match status" value="1"/>
</dbReference>
<feature type="transmembrane region" description="Helical" evidence="8">
    <location>
        <begin position="351"/>
        <end position="370"/>
    </location>
</feature>
<proteinExistence type="inferred from homology"/>
<dbReference type="OrthoDB" id="6770063at2759"/>
<dbReference type="HOGENOM" id="CLU_000960_22_3_1"/>
<dbReference type="InterPro" id="IPR020846">
    <property type="entry name" value="MFS_dom"/>
</dbReference>
<feature type="transmembrane region" description="Helical" evidence="8">
    <location>
        <begin position="482"/>
        <end position="503"/>
    </location>
</feature>
<feature type="transmembrane region" description="Helical" evidence="8">
    <location>
        <begin position="445"/>
        <end position="470"/>
    </location>
</feature>